<dbReference type="Proteomes" id="UP000435112">
    <property type="component" value="Unassembled WGS sequence"/>
</dbReference>
<evidence type="ECO:0000313" key="2">
    <source>
        <dbReference type="EMBL" id="KAE8968703.1"/>
    </source>
</evidence>
<dbReference type="AlphaFoldDB" id="A0A6A3HJW9"/>
<protein>
    <submittedName>
        <fullName evidence="2">Uncharacterized protein</fullName>
    </submittedName>
</protein>
<gene>
    <name evidence="2" type="ORF">PR001_g27710</name>
    <name evidence="3" type="ORF">PR002_g23493</name>
</gene>
<dbReference type="EMBL" id="QXFV01004611">
    <property type="protein sequence ID" value="KAE8968703.1"/>
    <property type="molecule type" value="Genomic_DNA"/>
</dbReference>
<dbReference type="Proteomes" id="UP000429607">
    <property type="component" value="Unassembled WGS sequence"/>
</dbReference>
<dbReference type="EMBL" id="QXFU01002696">
    <property type="protein sequence ID" value="KAE8982581.1"/>
    <property type="molecule type" value="Genomic_DNA"/>
</dbReference>
<evidence type="ECO:0000313" key="4">
    <source>
        <dbReference type="Proteomes" id="UP000429607"/>
    </source>
</evidence>
<name>A0A6A3HJW9_9STRA</name>
<feature type="region of interest" description="Disordered" evidence="1">
    <location>
        <begin position="94"/>
        <end position="119"/>
    </location>
</feature>
<feature type="compositionally biased region" description="Low complexity" evidence="1">
    <location>
        <begin position="31"/>
        <end position="57"/>
    </location>
</feature>
<evidence type="ECO:0000256" key="1">
    <source>
        <dbReference type="SAM" id="MobiDB-lite"/>
    </source>
</evidence>
<proteinExistence type="predicted"/>
<organism evidence="2 4">
    <name type="scientific">Phytophthora rubi</name>
    <dbReference type="NCBI Taxonomy" id="129364"/>
    <lineage>
        <taxon>Eukaryota</taxon>
        <taxon>Sar</taxon>
        <taxon>Stramenopiles</taxon>
        <taxon>Oomycota</taxon>
        <taxon>Peronosporomycetes</taxon>
        <taxon>Peronosporales</taxon>
        <taxon>Peronosporaceae</taxon>
        <taxon>Phytophthora</taxon>
    </lineage>
</organism>
<comment type="caution">
    <text evidence="2">The sequence shown here is derived from an EMBL/GenBank/DDBJ whole genome shotgun (WGS) entry which is preliminary data.</text>
</comment>
<evidence type="ECO:0000313" key="5">
    <source>
        <dbReference type="Proteomes" id="UP000435112"/>
    </source>
</evidence>
<accession>A0A6A3HJW9</accession>
<sequence>MAAPIEPGIANKSRSSKIKMMTRSSSRRSSRGPSKGSPRCEQLSGGAGLSSAAAQGADLPPPLAEGAPADFFEGFTRGTAVCVRYKRIAASSTTFSSVPDRVQASESSVSREAVPSRGS</sequence>
<evidence type="ECO:0000313" key="3">
    <source>
        <dbReference type="EMBL" id="KAE8982581.1"/>
    </source>
</evidence>
<feature type="region of interest" description="Disordered" evidence="1">
    <location>
        <begin position="1"/>
        <end position="66"/>
    </location>
</feature>
<reference evidence="4 5" key="1">
    <citation type="submission" date="2018-09" db="EMBL/GenBank/DDBJ databases">
        <title>Genomic investigation of the strawberry pathogen Phytophthora fragariae indicates pathogenicity is determined by transcriptional variation in three key races.</title>
        <authorList>
            <person name="Adams T.M."/>
            <person name="Armitage A.D."/>
            <person name="Sobczyk M.K."/>
            <person name="Bates H.J."/>
            <person name="Dunwell J.M."/>
            <person name="Nellist C.F."/>
            <person name="Harrison R.J."/>
        </authorList>
    </citation>
    <scope>NUCLEOTIDE SEQUENCE [LARGE SCALE GENOMIC DNA]</scope>
    <source>
        <strain evidence="2 4">SCRP249</strain>
        <strain evidence="3 5">SCRP324</strain>
    </source>
</reference>